<dbReference type="AlphaFoldDB" id="A0A8X6SHN7"/>
<gene>
    <name evidence="1" type="primary">NCL1_25790</name>
    <name evidence="1" type="ORF">TNCV_284791</name>
</gene>
<name>A0A8X6SHN7_TRICX</name>
<organism evidence="1 2">
    <name type="scientific">Trichonephila clavipes</name>
    <name type="common">Golden silk orbweaver</name>
    <name type="synonym">Nephila clavipes</name>
    <dbReference type="NCBI Taxonomy" id="2585209"/>
    <lineage>
        <taxon>Eukaryota</taxon>
        <taxon>Metazoa</taxon>
        <taxon>Ecdysozoa</taxon>
        <taxon>Arthropoda</taxon>
        <taxon>Chelicerata</taxon>
        <taxon>Arachnida</taxon>
        <taxon>Araneae</taxon>
        <taxon>Araneomorphae</taxon>
        <taxon>Entelegynae</taxon>
        <taxon>Araneoidea</taxon>
        <taxon>Nephilidae</taxon>
        <taxon>Trichonephila</taxon>
    </lineage>
</organism>
<dbReference type="Proteomes" id="UP000887159">
    <property type="component" value="Unassembled WGS sequence"/>
</dbReference>
<evidence type="ECO:0000313" key="2">
    <source>
        <dbReference type="Proteomes" id="UP000887159"/>
    </source>
</evidence>
<dbReference type="EMBL" id="BMAU01021313">
    <property type="protein sequence ID" value="GFY12376.1"/>
    <property type="molecule type" value="Genomic_DNA"/>
</dbReference>
<protein>
    <submittedName>
        <fullName evidence="1">Alpha-2 adrenergic receptor</fullName>
    </submittedName>
</protein>
<evidence type="ECO:0000313" key="1">
    <source>
        <dbReference type="EMBL" id="GFY12376.1"/>
    </source>
</evidence>
<sequence length="103" mass="12121">MKIGNNGNLLLAPFDESMPFLMIVLMNCQTKLRINHLTAVKSVAILESIANLNFYTWKKTFFREELIMGHEDELTIEFQEILNEEHHEKQRNVSPSKEEEDER</sequence>
<keyword evidence="2" id="KW-1185">Reference proteome</keyword>
<keyword evidence="1" id="KW-0675">Receptor</keyword>
<proteinExistence type="predicted"/>
<reference evidence="1" key="1">
    <citation type="submission" date="2020-08" db="EMBL/GenBank/DDBJ databases">
        <title>Multicomponent nature underlies the extraordinary mechanical properties of spider dragline silk.</title>
        <authorList>
            <person name="Kono N."/>
            <person name="Nakamura H."/>
            <person name="Mori M."/>
            <person name="Yoshida Y."/>
            <person name="Ohtoshi R."/>
            <person name="Malay A.D."/>
            <person name="Moran D.A.P."/>
            <person name="Tomita M."/>
            <person name="Numata K."/>
            <person name="Arakawa K."/>
        </authorList>
    </citation>
    <scope>NUCLEOTIDE SEQUENCE</scope>
</reference>
<accession>A0A8X6SHN7</accession>
<comment type="caution">
    <text evidence="1">The sequence shown here is derived from an EMBL/GenBank/DDBJ whole genome shotgun (WGS) entry which is preliminary data.</text>
</comment>